<organism evidence="15 16">
    <name type="scientific">Vagococcus allomyrinae</name>
    <dbReference type="NCBI Taxonomy" id="2794353"/>
    <lineage>
        <taxon>Bacteria</taxon>
        <taxon>Bacillati</taxon>
        <taxon>Bacillota</taxon>
        <taxon>Bacilli</taxon>
        <taxon>Lactobacillales</taxon>
        <taxon>Enterococcaceae</taxon>
        <taxon>Vagococcus</taxon>
    </lineage>
</organism>
<keyword evidence="16" id="KW-1185">Reference proteome</keyword>
<dbReference type="Pfam" id="PF03816">
    <property type="entry name" value="LytR_cpsA_psr"/>
    <property type="match status" value="1"/>
</dbReference>
<evidence type="ECO:0000256" key="4">
    <source>
        <dbReference type="ARBA" id="ARBA00022692"/>
    </source>
</evidence>
<dbReference type="AlphaFoldDB" id="A0A940SUW5"/>
<evidence type="ECO:0000256" key="5">
    <source>
        <dbReference type="ARBA" id="ARBA00022968"/>
    </source>
</evidence>
<dbReference type="InterPro" id="IPR004474">
    <property type="entry name" value="LytR_CpsA_psr"/>
</dbReference>
<dbReference type="PANTHER" id="PTHR33392">
    <property type="entry name" value="POLYISOPRENYL-TEICHOIC ACID--PEPTIDOGLYCAN TEICHOIC ACID TRANSFERASE TAGU"/>
    <property type="match status" value="1"/>
</dbReference>
<feature type="region of interest" description="Disordered" evidence="12">
    <location>
        <begin position="1"/>
        <end position="40"/>
    </location>
</feature>
<evidence type="ECO:0000256" key="11">
    <source>
        <dbReference type="ARBA" id="ARBA00040752"/>
    </source>
</evidence>
<dbReference type="GO" id="GO:0005886">
    <property type="term" value="C:plasma membrane"/>
    <property type="evidence" value="ECO:0007669"/>
    <property type="project" value="UniProtKB-SubCell"/>
</dbReference>
<evidence type="ECO:0000256" key="10">
    <source>
        <dbReference type="ARBA" id="ARBA00037178"/>
    </source>
</evidence>
<dbReference type="RefSeq" id="WP_209528123.1">
    <property type="nucleotide sequence ID" value="NZ_JAEEGA010000007.1"/>
</dbReference>
<evidence type="ECO:0000256" key="3">
    <source>
        <dbReference type="ARBA" id="ARBA00022475"/>
    </source>
</evidence>
<keyword evidence="8 13" id="KW-0472">Membrane</keyword>
<sequence length="338" mass="37667">MSRMERFHNQGKKEELPVQETPKTKQPKGPKKPKKAKKQRGSLVQSIGKLLLLLIILVAAYSFYEYNKGLRAAKNDKDFAPQEYQEFSGQKSSDGSVNVLFLGSDSRGVDQGRSDTIMIAHYNKKDKTPKLISFMRDTYANIPGYGYNKINASYSYGGPELVRQTIKATFNVDVEYYAIVNFGSFPKIIDTLTPSGLKIDAEKDIELDGVNISQGVQKMDGHTALQYARFRMDEEGDFGRVRRQQQVMNAIFAQGLSAKNILNFPEAVGKIQGYTHTNLPSKLYPSIGKDFLFGLSKPLEKLTIPVDGSWSDGYYADAGSVLEIDEAVNSQAIAAFLK</sequence>
<name>A0A940SUW5_9ENTE</name>
<gene>
    <name evidence="15" type="ORF">I6N95_11990</name>
</gene>
<keyword evidence="5" id="KW-0735">Signal-anchor</keyword>
<feature type="transmembrane region" description="Helical" evidence="13">
    <location>
        <begin position="42"/>
        <end position="64"/>
    </location>
</feature>
<dbReference type="PANTHER" id="PTHR33392:SF8">
    <property type="entry name" value="REGULATORY PROTEIN MSRR"/>
    <property type="match status" value="1"/>
</dbReference>
<evidence type="ECO:0000259" key="14">
    <source>
        <dbReference type="Pfam" id="PF03816"/>
    </source>
</evidence>
<protein>
    <recommendedName>
        <fullName evidence="11">Regulatory protein MsrR</fullName>
    </recommendedName>
</protein>
<evidence type="ECO:0000313" key="16">
    <source>
        <dbReference type="Proteomes" id="UP000674938"/>
    </source>
</evidence>
<feature type="domain" description="Cell envelope-related transcriptional attenuator" evidence="14">
    <location>
        <begin position="113"/>
        <end position="254"/>
    </location>
</feature>
<comment type="subcellular location">
    <subcellularLocation>
        <location evidence="1">Cell membrane</location>
        <topology evidence="1">Single-pass type II membrane protein</topology>
    </subcellularLocation>
</comment>
<keyword evidence="4 13" id="KW-0812">Transmembrane</keyword>
<keyword evidence="9" id="KW-0804">Transcription</keyword>
<dbReference type="InterPro" id="IPR050922">
    <property type="entry name" value="LytR/CpsA/Psr_CW_biosynth"/>
</dbReference>
<dbReference type="Proteomes" id="UP000674938">
    <property type="component" value="Unassembled WGS sequence"/>
</dbReference>
<accession>A0A940SUW5</accession>
<proteinExistence type="inferred from homology"/>
<feature type="compositionally biased region" description="Basic and acidic residues" evidence="12">
    <location>
        <begin position="1"/>
        <end position="16"/>
    </location>
</feature>
<evidence type="ECO:0000256" key="8">
    <source>
        <dbReference type="ARBA" id="ARBA00023136"/>
    </source>
</evidence>
<dbReference type="Gene3D" id="3.40.630.190">
    <property type="entry name" value="LCP protein"/>
    <property type="match status" value="1"/>
</dbReference>
<evidence type="ECO:0000256" key="13">
    <source>
        <dbReference type="SAM" id="Phobius"/>
    </source>
</evidence>
<comment type="function">
    <text evidence="10">Involved in SarA attenuation. Affects resistance to oxacillin and teicoplanin, as well as the synthesis of virulence factors.</text>
</comment>
<evidence type="ECO:0000256" key="9">
    <source>
        <dbReference type="ARBA" id="ARBA00023163"/>
    </source>
</evidence>
<evidence type="ECO:0000256" key="6">
    <source>
        <dbReference type="ARBA" id="ARBA00022989"/>
    </source>
</evidence>
<reference evidence="15" key="1">
    <citation type="submission" date="2020-12" db="EMBL/GenBank/DDBJ databases">
        <title>Vagococcus allomyrinae sp. nov. and Enterococcus lavae sp. nov., isolated from the larvae of Allomyrina dichotoma.</title>
        <authorList>
            <person name="Lee S.D."/>
        </authorList>
    </citation>
    <scope>NUCLEOTIDE SEQUENCE</scope>
    <source>
        <strain evidence="15">BWB3-3</strain>
    </source>
</reference>
<comment type="similarity">
    <text evidence="2">Belongs to the LytR/CpsA/Psr (LCP) family.</text>
</comment>
<feature type="compositionally biased region" description="Basic residues" evidence="12">
    <location>
        <begin position="25"/>
        <end position="40"/>
    </location>
</feature>
<evidence type="ECO:0000256" key="7">
    <source>
        <dbReference type="ARBA" id="ARBA00023015"/>
    </source>
</evidence>
<evidence type="ECO:0000256" key="2">
    <source>
        <dbReference type="ARBA" id="ARBA00006068"/>
    </source>
</evidence>
<evidence type="ECO:0000256" key="1">
    <source>
        <dbReference type="ARBA" id="ARBA00004401"/>
    </source>
</evidence>
<keyword evidence="6 13" id="KW-1133">Transmembrane helix</keyword>
<dbReference type="EMBL" id="JAEEGA010000007">
    <property type="protein sequence ID" value="MBP1041730.1"/>
    <property type="molecule type" value="Genomic_DNA"/>
</dbReference>
<keyword evidence="3" id="KW-1003">Cell membrane</keyword>
<comment type="caution">
    <text evidence="15">The sequence shown here is derived from an EMBL/GenBank/DDBJ whole genome shotgun (WGS) entry which is preliminary data.</text>
</comment>
<dbReference type="NCBIfam" id="TIGR00350">
    <property type="entry name" value="lytR_cpsA_psr"/>
    <property type="match status" value="1"/>
</dbReference>
<evidence type="ECO:0000256" key="12">
    <source>
        <dbReference type="SAM" id="MobiDB-lite"/>
    </source>
</evidence>
<evidence type="ECO:0000313" key="15">
    <source>
        <dbReference type="EMBL" id="MBP1041730.1"/>
    </source>
</evidence>
<keyword evidence="7" id="KW-0805">Transcription regulation</keyword>